<protein>
    <submittedName>
        <fullName evidence="2">Uncharacterized protein</fullName>
    </submittedName>
</protein>
<comment type="caution">
    <text evidence="2">The sequence shown here is derived from an EMBL/GenBank/DDBJ whole genome shotgun (WGS) entry which is preliminary data.</text>
</comment>
<dbReference type="AlphaFoldDB" id="A0A7W9WA13"/>
<evidence type="ECO:0000313" key="3">
    <source>
        <dbReference type="Proteomes" id="UP000520814"/>
    </source>
</evidence>
<dbReference type="Proteomes" id="UP000520814">
    <property type="component" value="Unassembled WGS sequence"/>
</dbReference>
<gene>
    <name evidence="2" type="ORF">HNQ39_005713</name>
</gene>
<sequence>MNTQNTDAENPSSQRDNHPIVLCFTTETGHKVGSTTLKEVNMAPTGTDIGVSLASQLPSQMSDLMQSVLTTIHLEGLVPVWSYDRLEIEVSSALLMSGDQPIGTPYELNILVRPSENPAPASQEPLPEEIMGPTLQAPGASNSSLNEVLPPAKADDDSVSFSPPSF</sequence>
<evidence type="ECO:0000256" key="1">
    <source>
        <dbReference type="SAM" id="MobiDB-lite"/>
    </source>
</evidence>
<evidence type="ECO:0000313" key="2">
    <source>
        <dbReference type="EMBL" id="MBB6053866.1"/>
    </source>
</evidence>
<feature type="region of interest" description="Disordered" evidence="1">
    <location>
        <begin position="115"/>
        <end position="166"/>
    </location>
</feature>
<dbReference type="EMBL" id="JACHGW010000009">
    <property type="protein sequence ID" value="MBB6053866.1"/>
    <property type="molecule type" value="Genomic_DNA"/>
</dbReference>
<proteinExistence type="predicted"/>
<name>A0A7W9WA13_ARMRO</name>
<keyword evidence="3" id="KW-1185">Reference proteome</keyword>
<reference evidence="2 3" key="1">
    <citation type="submission" date="2020-08" db="EMBL/GenBank/DDBJ databases">
        <title>Genomic Encyclopedia of Type Strains, Phase IV (KMG-IV): sequencing the most valuable type-strain genomes for metagenomic binning, comparative biology and taxonomic classification.</title>
        <authorList>
            <person name="Goeker M."/>
        </authorList>
    </citation>
    <scope>NUCLEOTIDE SEQUENCE [LARGE SCALE GENOMIC DNA]</scope>
    <source>
        <strain evidence="2 3">DSM 23562</strain>
    </source>
</reference>
<dbReference type="RefSeq" id="WP_184203954.1">
    <property type="nucleotide sequence ID" value="NZ_JACHGW010000009.1"/>
</dbReference>
<organism evidence="2 3">
    <name type="scientific">Armatimonas rosea</name>
    <dbReference type="NCBI Taxonomy" id="685828"/>
    <lineage>
        <taxon>Bacteria</taxon>
        <taxon>Bacillati</taxon>
        <taxon>Armatimonadota</taxon>
        <taxon>Armatimonadia</taxon>
        <taxon>Armatimonadales</taxon>
        <taxon>Armatimonadaceae</taxon>
        <taxon>Armatimonas</taxon>
    </lineage>
</organism>
<accession>A0A7W9WA13</accession>